<dbReference type="InterPro" id="IPR016093">
    <property type="entry name" value="MIR_motif"/>
</dbReference>
<keyword evidence="5" id="KW-1185">Reference proteome</keyword>
<dbReference type="Gene3D" id="2.80.10.50">
    <property type="match status" value="1"/>
</dbReference>
<dbReference type="PROSITE" id="PS50919">
    <property type="entry name" value="MIR"/>
    <property type="match status" value="2"/>
</dbReference>
<name>A0ABN7UUW8_GIGMA</name>
<reference evidence="4 5" key="1">
    <citation type="submission" date="2021-06" db="EMBL/GenBank/DDBJ databases">
        <authorList>
            <person name="Kallberg Y."/>
            <person name="Tangrot J."/>
            <person name="Rosling A."/>
        </authorList>
    </citation>
    <scope>NUCLEOTIDE SEQUENCE [LARGE SCALE GENOMIC DNA]</scope>
    <source>
        <strain evidence="4 5">120-4 pot B 10/14</strain>
    </source>
</reference>
<dbReference type="CDD" id="cd23263">
    <property type="entry name" value="beta-trefoil_MIR"/>
    <property type="match status" value="1"/>
</dbReference>
<evidence type="ECO:0000313" key="5">
    <source>
        <dbReference type="Proteomes" id="UP000789901"/>
    </source>
</evidence>
<evidence type="ECO:0000256" key="1">
    <source>
        <dbReference type="ARBA" id="ARBA00022729"/>
    </source>
</evidence>
<dbReference type="PANTHER" id="PTHR46809:SF2">
    <property type="entry name" value="GH21273P"/>
    <property type="match status" value="1"/>
</dbReference>
<sequence length="350" mass="40409">MSFLTFPEYNGSCHPDDWVRNFKFVISFRGGAPSEHEIVKIALLKISRSIYSDKSIQISKFSQLIEFLKADPSFKIFKTNSEQKLITLQFTYLTNVQDFIIELRQLLSDAEIFDLKRQKQSIIKILPLKLFKDTFSLKIAESQSINEIFINLQNFLFQYKRVVKYGSVITLRHLDTGKLLSSSLEKYTGGSKQYWAYAVDRRATDYESWTVMPEVLNDKIPPVYGGNKEKGLPVNYGDQITLMNNGTGQKLHSHNGIEDISPITSQQEVSCLALNDYNDNWTVQHYVCDVSSDDKEPWNECHDIFLLHNTNMGLNSHNHMLNDEYQEVTCVEDRKASSTKWHAEILFDDS</sequence>
<dbReference type="PANTHER" id="PTHR46809">
    <property type="entry name" value="STROMAL CELL-DERIVED FACTOR 2-LIKE PROTEIN"/>
    <property type="match status" value="1"/>
</dbReference>
<dbReference type="SMART" id="SM00472">
    <property type="entry name" value="MIR"/>
    <property type="match status" value="3"/>
</dbReference>
<evidence type="ECO:0000313" key="4">
    <source>
        <dbReference type="EMBL" id="CAG8681115.1"/>
    </source>
</evidence>
<protein>
    <submittedName>
        <fullName evidence="4">8593_t:CDS:1</fullName>
    </submittedName>
</protein>
<accession>A0ABN7UUW8</accession>
<comment type="caution">
    <text evidence="4">The sequence shown here is derived from an EMBL/GenBank/DDBJ whole genome shotgun (WGS) entry which is preliminary data.</text>
</comment>
<dbReference type="Proteomes" id="UP000789901">
    <property type="component" value="Unassembled WGS sequence"/>
</dbReference>
<evidence type="ECO:0000256" key="2">
    <source>
        <dbReference type="ARBA" id="ARBA00022737"/>
    </source>
</evidence>
<proteinExistence type="predicted"/>
<dbReference type="SUPFAM" id="SSF82109">
    <property type="entry name" value="MIR domain"/>
    <property type="match status" value="2"/>
</dbReference>
<gene>
    <name evidence="4" type="ORF">GMARGA_LOCUS10965</name>
</gene>
<keyword evidence="1" id="KW-0732">Signal</keyword>
<keyword evidence="2" id="KW-0677">Repeat</keyword>
<feature type="non-terminal residue" evidence="4">
    <location>
        <position position="350"/>
    </location>
</feature>
<dbReference type="InterPro" id="IPR036300">
    <property type="entry name" value="MIR_dom_sf"/>
</dbReference>
<dbReference type="EMBL" id="CAJVQB010006286">
    <property type="protein sequence ID" value="CAG8681115.1"/>
    <property type="molecule type" value="Genomic_DNA"/>
</dbReference>
<feature type="domain" description="MIR" evidence="3">
    <location>
        <begin position="231"/>
        <end position="286"/>
    </location>
</feature>
<organism evidence="4 5">
    <name type="scientific">Gigaspora margarita</name>
    <dbReference type="NCBI Taxonomy" id="4874"/>
    <lineage>
        <taxon>Eukaryota</taxon>
        <taxon>Fungi</taxon>
        <taxon>Fungi incertae sedis</taxon>
        <taxon>Mucoromycota</taxon>
        <taxon>Glomeromycotina</taxon>
        <taxon>Glomeromycetes</taxon>
        <taxon>Diversisporales</taxon>
        <taxon>Gigasporaceae</taxon>
        <taxon>Gigaspora</taxon>
    </lineage>
</organism>
<evidence type="ECO:0000259" key="3">
    <source>
        <dbReference type="PROSITE" id="PS50919"/>
    </source>
</evidence>
<feature type="domain" description="MIR" evidence="3">
    <location>
        <begin position="160"/>
        <end position="214"/>
    </location>
</feature>